<dbReference type="RefSeq" id="WP_149674653.1">
    <property type="nucleotide sequence ID" value="NZ_VTUZ01000036.1"/>
</dbReference>
<dbReference type="Proteomes" id="UP000325273">
    <property type="component" value="Unassembled WGS sequence"/>
</dbReference>
<dbReference type="EMBL" id="VTUZ01000036">
    <property type="protein sequence ID" value="KAA1003444.1"/>
    <property type="molecule type" value="Genomic_DNA"/>
</dbReference>
<dbReference type="AlphaFoldDB" id="A0A5B0GJ52"/>
<feature type="region of interest" description="Disordered" evidence="1">
    <location>
        <begin position="1"/>
        <end position="22"/>
    </location>
</feature>
<gene>
    <name evidence="2" type="ORF">FVF58_36980</name>
</gene>
<accession>A0A5B0GJ52</accession>
<keyword evidence="3" id="KW-1185">Reference proteome</keyword>
<sequence length="104" mass="11201">MNVIGDPSVDRKTVGNDTLSTGRDDGVCISERPLHNFHRIAHECACTIKEEALLQPAAAFDHASVMQPEYERMVGSRRLAGGCPSQSHSLTIVPVVGELSSVQT</sequence>
<organism evidence="2 3">
    <name type="scientific">Paraburkholderia panacisoli</name>
    <dbReference type="NCBI Taxonomy" id="2603818"/>
    <lineage>
        <taxon>Bacteria</taxon>
        <taxon>Pseudomonadati</taxon>
        <taxon>Pseudomonadota</taxon>
        <taxon>Betaproteobacteria</taxon>
        <taxon>Burkholderiales</taxon>
        <taxon>Burkholderiaceae</taxon>
        <taxon>Paraburkholderia</taxon>
    </lineage>
</organism>
<evidence type="ECO:0000256" key="1">
    <source>
        <dbReference type="SAM" id="MobiDB-lite"/>
    </source>
</evidence>
<evidence type="ECO:0000313" key="2">
    <source>
        <dbReference type="EMBL" id="KAA1003444.1"/>
    </source>
</evidence>
<proteinExistence type="predicted"/>
<comment type="caution">
    <text evidence="2">The sequence shown here is derived from an EMBL/GenBank/DDBJ whole genome shotgun (WGS) entry which is preliminary data.</text>
</comment>
<evidence type="ECO:0000313" key="3">
    <source>
        <dbReference type="Proteomes" id="UP000325273"/>
    </source>
</evidence>
<name>A0A5B0GJ52_9BURK</name>
<protein>
    <submittedName>
        <fullName evidence="2">Uncharacterized protein</fullName>
    </submittedName>
</protein>
<reference evidence="2 3" key="1">
    <citation type="submission" date="2019-08" db="EMBL/GenBank/DDBJ databases">
        <title>Paraburkholderia sp. DCY113.</title>
        <authorList>
            <person name="Kang J."/>
        </authorList>
    </citation>
    <scope>NUCLEOTIDE SEQUENCE [LARGE SCALE GENOMIC DNA]</scope>
    <source>
        <strain evidence="2 3">DCY113</strain>
    </source>
</reference>